<evidence type="ECO:0000256" key="7">
    <source>
        <dbReference type="ARBA" id="ARBA00022763"/>
    </source>
</evidence>
<keyword evidence="7" id="KW-0227">DNA damage</keyword>
<keyword evidence="9" id="KW-0238">DNA-binding</keyword>
<comment type="caution">
    <text evidence="15">The sequence shown here is derived from an EMBL/GenBank/DDBJ whole genome shotgun (WGS) entry which is preliminary data.</text>
</comment>
<sequence length="467" mass="52840">MFESALAFPHPIAPARIQVLNDQPLRGGDFILYWMQQSQRAQDNHALTCAVAMANHCALPLLVVFGLTPDYPEANQRHYRFMLEGLREVRDDLAKSGVRLAVVIGHPPEVALNAAHKAAAVVCDRGYLRHQKQWRREVADQARCAVVQVESDVVVPVDLVSDKAEYAARTIRPKIRRHLAGFLKPVPTVALRRTGGVPRMSKALAPVSLDDLSPVPGVDERVVPADRFFVGGAREAEKRLQHFIRNGLAQYTAHGNQPQTDDVSHLSPYLHFGQISPLRVAMALTRRRASVALDGQIDAFLEQLVVRRELACNFVHHTPDYDAYTCIPEWARRTLAAHRDDPRPYLYTPAQLENARTHDRYWNAAMQEMRGTGFMHNYMRMYWGKKILEWCPDPASAFATALMLNNRYFIDGRDPNSYAGVAWVFGVHDRAWAERPVFGKLRYMAAAGLERKCDIEGYVRKVESRMA</sequence>
<gene>
    <name evidence="15" type="ORF">MRX98_10970</name>
</gene>
<comment type="cofactor">
    <cofactor evidence="2">
        <name>FAD</name>
        <dbReference type="ChEBI" id="CHEBI:57692"/>
    </cofactor>
</comment>
<dbReference type="GO" id="GO:0003904">
    <property type="term" value="F:deoxyribodipyrimidine photo-lyase activity"/>
    <property type="evidence" value="ECO:0007669"/>
    <property type="project" value="UniProtKB-EC"/>
</dbReference>
<dbReference type="GO" id="GO:0000719">
    <property type="term" value="P:photoreactive repair"/>
    <property type="evidence" value="ECO:0007669"/>
    <property type="project" value="TreeGrafter"/>
</dbReference>
<dbReference type="FunFam" id="1.10.579.10:FF:000002">
    <property type="entry name" value="Deoxyribodipyrimidine photolyase"/>
    <property type="match status" value="1"/>
</dbReference>
<dbReference type="InterPro" id="IPR014729">
    <property type="entry name" value="Rossmann-like_a/b/a_fold"/>
</dbReference>
<evidence type="ECO:0000256" key="9">
    <source>
        <dbReference type="ARBA" id="ARBA00023125"/>
    </source>
</evidence>
<evidence type="ECO:0000256" key="8">
    <source>
        <dbReference type="ARBA" id="ARBA00022827"/>
    </source>
</evidence>
<dbReference type="EC" id="4.1.99.3" evidence="4"/>
<dbReference type="Pfam" id="PF00875">
    <property type="entry name" value="DNA_photolyase"/>
    <property type="match status" value="1"/>
</dbReference>
<dbReference type="Gene3D" id="1.10.579.10">
    <property type="entry name" value="DNA Cyclobutane Dipyrimidine Photolyase, subunit A, domain 3"/>
    <property type="match status" value="1"/>
</dbReference>
<evidence type="ECO:0000256" key="2">
    <source>
        <dbReference type="ARBA" id="ARBA00001974"/>
    </source>
</evidence>
<dbReference type="InterPro" id="IPR006050">
    <property type="entry name" value="DNA_photolyase_N"/>
</dbReference>
<keyword evidence="6" id="KW-0285">Flavoprotein</keyword>
<name>A0AA41R1Y3_9BACT</name>
<dbReference type="EMBL" id="JALJRB010000010">
    <property type="protein sequence ID" value="MCJ8501094.1"/>
    <property type="molecule type" value="Genomic_DNA"/>
</dbReference>
<evidence type="ECO:0000256" key="3">
    <source>
        <dbReference type="ARBA" id="ARBA00006409"/>
    </source>
</evidence>
<accession>A0AA41R1Y3</accession>
<reference evidence="15" key="1">
    <citation type="submission" date="2022-04" db="EMBL/GenBank/DDBJ databases">
        <title>Desulfatitalea alkaliphila sp. nov., a novel anaerobic sulfate-reducing bacterium isolated from terrestrial mud volcano, Taman Peninsula, Russia.</title>
        <authorList>
            <person name="Khomyakova M.A."/>
            <person name="Merkel A.Y."/>
            <person name="Slobodkin A.I."/>
        </authorList>
    </citation>
    <scope>NUCLEOTIDE SEQUENCE</scope>
    <source>
        <strain evidence="15">M08but</strain>
    </source>
</reference>
<evidence type="ECO:0000256" key="6">
    <source>
        <dbReference type="ARBA" id="ARBA00022630"/>
    </source>
</evidence>
<evidence type="ECO:0000256" key="5">
    <source>
        <dbReference type="ARBA" id="ARBA00014046"/>
    </source>
</evidence>
<dbReference type="GO" id="GO:0003677">
    <property type="term" value="F:DNA binding"/>
    <property type="evidence" value="ECO:0007669"/>
    <property type="project" value="UniProtKB-KW"/>
</dbReference>
<evidence type="ECO:0000259" key="14">
    <source>
        <dbReference type="PROSITE" id="PS51645"/>
    </source>
</evidence>
<evidence type="ECO:0000256" key="12">
    <source>
        <dbReference type="ARBA" id="ARBA00031671"/>
    </source>
</evidence>
<dbReference type="SUPFAM" id="SSF52425">
    <property type="entry name" value="Cryptochrome/photolyase, N-terminal domain"/>
    <property type="match status" value="1"/>
</dbReference>
<organism evidence="15 16">
    <name type="scientific">Desulfatitalea alkaliphila</name>
    <dbReference type="NCBI Taxonomy" id="2929485"/>
    <lineage>
        <taxon>Bacteria</taxon>
        <taxon>Pseudomonadati</taxon>
        <taxon>Thermodesulfobacteriota</taxon>
        <taxon>Desulfobacteria</taxon>
        <taxon>Desulfobacterales</taxon>
        <taxon>Desulfosarcinaceae</taxon>
        <taxon>Desulfatitalea</taxon>
    </lineage>
</organism>
<protein>
    <recommendedName>
        <fullName evidence="5">Deoxyribodipyrimidine photo-lyase</fullName>
        <ecNumber evidence="4">4.1.99.3</ecNumber>
    </recommendedName>
    <alternativeName>
        <fullName evidence="12">DNA photolyase</fullName>
    </alternativeName>
</protein>
<dbReference type="AlphaFoldDB" id="A0AA41R1Y3"/>
<keyword evidence="8" id="KW-0274">FAD</keyword>
<comment type="catalytic activity">
    <reaction evidence="13">
        <text>cyclobutadipyrimidine (in DNA) = 2 pyrimidine residues (in DNA).</text>
        <dbReference type="EC" id="4.1.99.3"/>
    </reaction>
</comment>
<dbReference type="PANTHER" id="PTHR10211:SF0">
    <property type="entry name" value="DEOXYRIBODIPYRIMIDINE PHOTO-LYASE"/>
    <property type="match status" value="1"/>
</dbReference>
<evidence type="ECO:0000313" key="15">
    <source>
        <dbReference type="EMBL" id="MCJ8501094.1"/>
    </source>
</evidence>
<evidence type="ECO:0000256" key="4">
    <source>
        <dbReference type="ARBA" id="ARBA00013149"/>
    </source>
</evidence>
<keyword evidence="11 15" id="KW-0456">Lyase</keyword>
<comment type="cofactor">
    <cofactor evidence="1">
        <name>(6R)-5,10-methylene-5,6,7,8-tetrahydrofolate</name>
        <dbReference type="ChEBI" id="CHEBI:15636"/>
    </cofactor>
</comment>
<dbReference type="SUPFAM" id="SSF48173">
    <property type="entry name" value="Cryptochrome/photolyase FAD-binding domain"/>
    <property type="match status" value="1"/>
</dbReference>
<dbReference type="InterPro" id="IPR052219">
    <property type="entry name" value="Photolyase_Class-2"/>
</dbReference>
<dbReference type="Gene3D" id="3.40.50.620">
    <property type="entry name" value="HUPs"/>
    <property type="match status" value="1"/>
</dbReference>
<evidence type="ECO:0000256" key="10">
    <source>
        <dbReference type="ARBA" id="ARBA00023204"/>
    </source>
</evidence>
<feature type="domain" description="Photolyase/cryptochrome alpha/beta" evidence="14">
    <location>
        <begin position="29"/>
        <end position="157"/>
    </location>
</feature>
<evidence type="ECO:0000256" key="1">
    <source>
        <dbReference type="ARBA" id="ARBA00001932"/>
    </source>
</evidence>
<keyword evidence="16" id="KW-1185">Reference proteome</keyword>
<dbReference type="Gene3D" id="1.25.40.80">
    <property type="match status" value="1"/>
</dbReference>
<proteinExistence type="inferred from homology"/>
<dbReference type="PROSITE" id="PS51645">
    <property type="entry name" value="PHR_CRY_ALPHA_BETA"/>
    <property type="match status" value="1"/>
</dbReference>
<dbReference type="PANTHER" id="PTHR10211">
    <property type="entry name" value="DEOXYRIBODIPYRIMIDINE PHOTOLYASE"/>
    <property type="match status" value="1"/>
</dbReference>
<dbReference type="Proteomes" id="UP001165427">
    <property type="component" value="Unassembled WGS sequence"/>
</dbReference>
<dbReference type="InterPro" id="IPR036134">
    <property type="entry name" value="Crypto/Photolyase_FAD-like_sf"/>
</dbReference>
<dbReference type="RefSeq" id="WP_246907308.1">
    <property type="nucleotide sequence ID" value="NZ_JALJRB010000010.1"/>
</dbReference>
<keyword evidence="10" id="KW-0234">DNA repair</keyword>
<evidence type="ECO:0000256" key="11">
    <source>
        <dbReference type="ARBA" id="ARBA00023239"/>
    </source>
</evidence>
<evidence type="ECO:0000313" key="16">
    <source>
        <dbReference type="Proteomes" id="UP001165427"/>
    </source>
</evidence>
<comment type="similarity">
    <text evidence="3">Belongs to the DNA photolyase class-2 family.</text>
</comment>
<evidence type="ECO:0000256" key="13">
    <source>
        <dbReference type="ARBA" id="ARBA00033999"/>
    </source>
</evidence>
<dbReference type="InterPro" id="IPR036155">
    <property type="entry name" value="Crypto/Photolyase_N_sf"/>
</dbReference>